<dbReference type="SUPFAM" id="SSF48208">
    <property type="entry name" value="Six-hairpin glycosidases"/>
    <property type="match status" value="1"/>
</dbReference>
<evidence type="ECO:0000313" key="2">
    <source>
        <dbReference type="EMBL" id="GAA3551448.1"/>
    </source>
</evidence>
<gene>
    <name evidence="2" type="ORF">GCM10022197_02980</name>
</gene>
<dbReference type="RefSeq" id="WP_204912563.1">
    <property type="nucleotide sequence ID" value="NZ_BAAAYR010000001.1"/>
</dbReference>
<dbReference type="EMBL" id="BAAAYR010000001">
    <property type="protein sequence ID" value="GAA3551448.1"/>
    <property type="molecule type" value="Genomic_DNA"/>
</dbReference>
<feature type="chain" id="PRO_5047279505" description="Sugar-binding protein" evidence="1">
    <location>
        <begin position="33"/>
        <end position="1150"/>
    </location>
</feature>
<keyword evidence="1" id="KW-0732">Signal</keyword>
<dbReference type="InterPro" id="IPR008928">
    <property type="entry name" value="6-hairpin_glycosidase_sf"/>
</dbReference>
<dbReference type="InterPro" id="IPR012341">
    <property type="entry name" value="6hp_glycosidase-like_sf"/>
</dbReference>
<evidence type="ECO:0000313" key="3">
    <source>
        <dbReference type="Proteomes" id="UP001500767"/>
    </source>
</evidence>
<reference evidence="3" key="1">
    <citation type="journal article" date="2019" name="Int. J. Syst. Evol. Microbiol.">
        <title>The Global Catalogue of Microorganisms (GCM) 10K type strain sequencing project: providing services to taxonomists for standard genome sequencing and annotation.</title>
        <authorList>
            <consortium name="The Broad Institute Genomics Platform"/>
            <consortium name="The Broad Institute Genome Sequencing Center for Infectious Disease"/>
            <person name="Wu L."/>
            <person name="Ma J."/>
        </authorList>
    </citation>
    <scope>NUCLEOTIDE SEQUENCE [LARGE SCALE GENOMIC DNA]</scope>
    <source>
        <strain evidence="3">JCM 16540</strain>
    </source>
</reference>
<evidence type="ECO:0000256" key="1">
    <source>
        <dbReference type="SAM" id="SignalP"/>
    </source>
</evidence>
<dbReference type="Gene3D" id="1.50.10.10">
    <property type="match status" value="1"/>
</dbReference>
<organism evidence="2 3">
    <name type="scientific">Microlunatus spumicola</name>
    <dbReference type="NCBI Taxonomy" id="81499"/>
    <lineage>
        <taxon>Bacteria</taxon>
        <taxon>Bacillati</taxon>
        <taxon>Actinomycetota</taxon>
        <taxon>Actinomycetes</taxon>
        <taxon>Propionibacteriales</taxon>
        <taxon>Propionibacteriaceae</taxon>
        <taxon>Microlunatus</taxon>
    </lineage>
</organism>
<name>A0ABP6WLD0_9ACTN</name>
<protein>
    <recommendedName>
        <fullName evidence="4">Sugar-binding protein</fullName>
    </recommendedName>
</protein>
<dbReference type="Proteomes" id="UP001500767">
    <property type="component" value="Unassembled WGS sequence"/>
</dbReference>
<keyword evidence="3" id="KW-1185">Reference proteome</keyword>
<accession>A0ABP6WLD0</accession>
<feature type="signal peptide" evidence="1">
    <location>
        <begin position="1"/>
        <end position="32"/>
    </location>
</feature>
<sequence>MRRRPLRALLAVVVTAGLAVPATLLAPTAATAAPAPSTSAPVFVVDAETLPSGAGSAGPLDLTAGGNAVDWVHVTGDGEDRARDTDSVIAVRNLDTLHAGDIGTLDDSPYAYSWTGGTPTRSAEGVTTGAVYSYDHSTVGPTTREAGYQVSVSSGSRPRTVTLIGGVWQAAATVTFSTADGGEAEVRRSISANGTSQVQRWTVQVPADVNLVVTSTLTETRNPDGNVSLAAVTVNDAEGSVGGHAALTSSAPPATMDLSALGSTDWLHLDGATLDRKAGVDPALTLASLGTRAVSPQGDNPVKYLWSDGTPTREQAGTTTGGVFLADSDDLSHPAGWSLTAASAGVPRTLQLVAGVWQANATVSVTYGSSTGPTATSTELAAGGNALSRLFTVDVPADTAVTVSARLTSRSNGDGNVTLGGAALAPTPTVRQALQALADQVEAADLPPVDDAVLAQVARELGAAKALLATTDPSDLDLRVERVRLQTAWDAVQHAAAGQRYSYQSNPGLVSSFGWEGDHDAPIAYVDGSYRLRDHDNLTVTFGVPDVPGTIDWHNAEGFLPAFVSTYAKGGLKHTVTSFADEVTVSGHRYEIAYSRMTTKNTTQETQTLPRVSKQLVGLNKAAKQTTVKPGRTVVRDYAIGADRFGGTYDWPSDSRLKDRGGFDKHYRHMRDYWEKRLDKVADITRLPDQRLVDAYKAGYIYTLIIRDDVNGKKELHVGENGYDELFDHDTIGIVSTLLTIGDFTYAKDYLSTLPAQLQYDDAKWKFSWPFALYLQRTDDTAFVRSQWANISKQTHMIETDRIDGGTGIIKKTVAIDSEGYWTVDDWSALAGLTTYRYLAERLGDRTEAAWAKAEYDDLFHVVTAQLQETITKFGLDYIPISMVEPNETGPRKDPRDANWASMFLFGQWAWDGYLFGAEQSGLMLDRIDQTYAHGFERRKDVSDSEDNFGGYPHGYYSSAYNAGYGSTALRGEQYRDKGIKAYEFMIDHAQSGPFGWWEGVDYPNAASPWDIEHAAGGGGSNQHMWGQATATKVLFDSLIAQKSDGTLIIGRGAPKDWIAKGQKIALKNYPTLGGGRVGYKTTSTGTKVTITFSGKVKKADAFSIELLGLKDNVKKVSVRGAVVDEAAGTVRMKSSTKKVTITLRHAVQR</sequence>
<comment type="caution">
    <text evidence="2">The sequence shown here is derived from an EMBL/GenBank/DDBJ whole genome shotgun (WGS) entry which is preliminary data.</text>
</comment>
<proteinExistence type="predicted"/>
<evidence type="ECO:0008006" key="4">
    <source>
        <dbReference type="Google" id="ProtNLM"/>
    </source>
</evidence>